<dbReference type="AlphaFoldDB" id="A0A9W9CC32"/>
<gene>
    <name evidence="1" type="ORF">N0V89_004061</name>
</gene>
<evidence type="ECO:0000313" key="2">
    <source>
        <dbReference type="Proteomes" id="UP001140513"/>
    </source>
</evidence>
<keyword evidence="2" id="KW-1185">Reference proteome</keyword>
<evidence type="ECO:0000313" key="1">
    <source>
        <dbReference type="EMBL" id="KAJ4356034.1"/>
    </source>
</evidence>
<proteinExistence type="predicted"/>
<dbReference type="RefSeq" id="XP_056073160.1">
    <property type="nucleotide sequence ID" value="XM_056212852.1"/>
</dbReference>
<accession>A0A9W9CC32</accession>
<dbReference type="OrthoDB" id="3649348at2759"/>
<dbReference type="GeneID" id="80907591"/>
<dbReference type="Proteomes" id="UP001140513">
    <property type="component" value="Unassembled WGS sequence"/>
</dbReference>
<protein>
    <submittedName>
        <fullName evidence="1">Uncharacterized protein</fullName>
    </submittedName>
</protein>
<organism evidence="1 2">
    <name type="scientific">Didymosphaeria variabile</name>
    <dbReference type="NCBI Taxonomy" id="1932322"/>
    <lineage>
        <taxon>Eukaryota</taxon>
        <taxon>Fungi</taxon>
        <taxon>Dikarya</taxon>
        <taxon>Ascomycota</taxon>
        <taxon>Pezizomycotina</taxon>
        <taxon>Dothideomycetes</taxon>
        <taxon>Pleosporomycetidae</taxon>
        <taxon>Pleosporales</taxon>
        <taxon>Massarineae</taxon>
        <taxon>Didymosphaeriaceae</taxon>
        <taxon>Didymosphaeria</taxon>
    </lineage>
</organism>
<sequence>MASPIPVILCGRTERIGAGVIEALQPEIEVIHFVLTPEAGKTQIPALLRGEKEVTSDSGLGSKNYERAVEAVLLGAGYSDEEVEEMREASAGIKSMPWLRPDTSKPAPPLGPEYGKALVARIKKTLKELNEKGNMSKDAVVWY</sequence>
<reference evidence="1" key="1">
    <citation type="submission" date="2022-10" db="EMBL/GenBank/DDBJ databases">
        <title>Tapping the CABI collections for fungal endophytes: first genome assemblies for Collariella, Neodidymelliopsis, Ascochyta clinopodiicola, Didymella pomorum, Didymosphaeria variabile, Neocosmospora piperis and Neocucurbitaria cava.</title>
        <authorList>
            <person name="Hill R."/>
        </authorList>
    </citation>
    <scope>NUCLEOTIDE SEQUENCE</scope>
    <source>
        <strain evidence="1">IMI 356815</strain>
    </source>
</reference>
<name>A0A9W9CC32_9PLEO</name>
<comment type="caution">
    <text evidence="1">The sequence shown here is derived from an EMBL/GenBank/DDBJ whole genome shotgun (WGS) entry which is preliminary data.</text>
</comment>
<dbReference type="EMBL" id="JAPEUX010000003">
    <property type="protein sequence ID" value="KAJ4356034.1"/>
    <property type="molecule type" value="Genomic_DNA"/>
</dbReference>